<dbReference type="PANTHER" id="PTHR22801:SF63">
    <property type="entry name" value="C-TYPE LECTIN DOMAIN-CONTAINING PROTEIN"/>
    <property type="match status" value="1"/>
</dbReference>
<dbReference type="Proteomes" id="UP000499080">
    <property type="component" value="Unassembled WGS sequence"/>
</dbReference>
<dbReference type="InterPro" id="IPR016186">
    <property type="entry name" value="C-type_lectin-like/link_sf"/>
</dbReference>
<dbReference type="SUPFAM" id="SSF56436">
    <property type="entry name" value="C-type lectin-like"/>
    <property type="match status" value="1"/>
</dbReference>
<gene>
    <name evidence="4" type="ORF">AVEN_114864_1</name>
</gene>
<feature type="domain" description="C-type lectin" evidence="3">
    <location>
        <begin position="141"/>
        <end position="260"/>
    </location>
</feature>
<dbReference type="InterPro" id="IPR016187">
    <property type="entry name" value="CTDL_fold"/>
</dbReference>
<dbReference type="PROSITE" id="PS50041">
    <property type="entry name" value="C_TYPE_LECTIN_2"/>
    <property type="match status" value="1"/>
</dbReference>
<dbReference type="InterPro" id="IPR018378">
    <property type="entry name" value="C-type_lectin_CS"/>
</dbReference>
<reference evidence="4 5" key="1">
    <citation type="journal article" date="2019" name="Sci. Rep.">
        <title>Orb-weaving spider Araneus ventricosus genome elucidates the spidroin gene catalogue.</title>
        <authorList>
            <person name="Kono N."/>
            <person name="Nakamura H."/>
            <person name="Ohtoshi R."/>
            <person name="Moran D.A.P."/>
            <person name="Shinohara A."/>
            <person name="Yoshida Y."/>
            <person name="Fujiwara M."/>
            <person name="Mori M."/>
            <person name="Tomita M."/>
            <person name="Arakawa K."/>
        </authorList>
    </citation>
    <scope>NUCLEOTIDE SEQUENCE [LARGE SCALE GENOMIC DNA]</scope>
</reference>
<dbReference type="SMART" id="SM00034">
    <property type="entry name" value="CLECT"/>
    <property type="match status" value="1"/>
</dbReference>
<evidence type="ECO:0000259" key="3">
    <source>
        <dbReference type="PROSITE" id="PS50041"/>
    </source>
</evidence>
<dbReference type="InterPro" id="IPR001304">
    <property type="entry name" value="C-type_lectin-like"/>
</dbReference>
<dbReference type="InterPro" id="IPR050801">
    <property type="entry name" value="Ca-Dep_Lectins_ImmuneDev"/>
</dbReference>
<dbReference type="CDD" id="cd00037">
    <property type="entry name" value="CLECT"/>
    <property type="match status" value="1"/>
</dbReference>
<feature type="chain" id="PRO_5021239492" description="C-type lectin domain-containing protein" evidence="2">
    <location>
        <begin position="19"/>
        <end position="263"/>
    </location>
</feature>
<comment type="caution">
    <text evidence="4">The sequence shown here is derived from an EMBL/GenBank/DDBJ whole genome shotgun (WGS) entry which is preliminary data.</text>
</comment>
<dbReference type="EMBL" id="BGPR01008869">
    <property type="protein sequence ID" value="GBN36607.1"/>
    <property type="molecule type" value="Genomic_DNA"/>
</dbReference>
<evidence type="ECO:0000313" key="4">
    <source>
        <dbReference type="EMBL" id="GBN36607.1"/>
    </source>
</evidence>
<keyword evidence="2" id="KW-0732">Signal</keyword>
<name>A0A4Y2NEU4_ARAVE</name>
<organism evidence="4 5">
    <name type="scientific">Araneus ventricosus</name>
    <name type="common">Orbweaver spider</name>
    <name type="synonym">Epeira ventricosa</name>
    <dbReference type="NCBI Taxonomy" id="182803"/>
    <lineage>
        <taxon>Eukaryota</taxon>
        <taxon>Metazoa</taxon>
        <taxon>Ecdysozoa</taxon>
        <taxon>Arthropoda</taxon>
        <taxon>Chelicerata</taxon>
        <taxon>Arachnida</taxon>
        <taxon>Araneae</taxon>
        <taxon>Araneomorphae</taxon>
        <taxon>Entelegynae</taxon>
        <taxon>Araneoidea</taxon>
        <taxon>Araneidae</taxon>
        <taxon>Araneus</taxon>
    </lineage>
</organism>
<dbReference type="PROSITE" id="PS00615">
    <property type="entry name" value="C_TYPE_LECTIN_1"/>
    <property type="match status" value="1"/>
</dbReference>
<evidence type="ECO:0000313" key="5">
    <source>
        <dbReference type="Proteomes" id="UP000499080"/>
    </source>
</evidence>
<dbReference type="PANTHER" id="PTHR22801">
    <property type="entry name" value="LITHOSTATHINE"/>
    <property type="match status" value="1"/>
</dbReference>
<dbReference type="Gene3D" id="3.10.100.10">
    <property type="entry name" value="Mannose-Binding Protein A, subunit A"/>
    <property type="match status" value="1"/>
</dbReference>
<evidence type="ECO:0000256" key="1">
    <source>
        <dbReference type="ARBA" id="ARBA00023157"/>
    </source>
</evidence>
<dbReference type="Pfam" id="PF00059">
    <property type="entry name" value="Lectin_C"/>
    <property type="match status" value="1"/>
</dbReference>
<evidence type="ECO:0000256" key="2">
    <source>
        <dbReference type="SAM" id="SignalP"/>
    </source>
</evidence>
<dbReference type="AlphaFoldDB" id="A0A4Y2NEU4"/>
<dbReference type="OrthoDB" id="6430060at2759"/>
<keyword evidence="1" id="KW-1015">Disulfide bond</keyword>
<accession>A0A4Y2NEU4</accession>
<proteinExistence type="predicted"/>
<keyword evidence="5" id="KW-1185">Reference proteome</keyword>
<protein>
    <recommendedName>
        <fullName evidence="3">C-type lectin domain-containing protein</fullName>
    </recommendedName>
</protein>
<sequence length="263" mass="30296">MLVEVVFLCLPLLHGLEAMTTPMTTLPPTTPPPLNSFYLKYAASQHRQDKKLDVKPLAVYKDVSRVHCLGLCLQRQTGGKTKICRSFNWFARTCYMLNTYVCDGERELTDAPGWSYFDLVDNFSKEREFMMSNQCAIKGKCSNKCMKFRLFKTPLSWQEAHAACQAEKAYLAMPKSWSDHDILIALMRKGNILQSWIGVRKREGIFYYDNGALLEHNNTMWGPDQPNDSGGTQQCVQMMSEMDYLWNDFDCARPVGFICQYVW</sequence>
<feature type="signal peptide" evidence="2">
    <location>
        <begin position="1"/>
        <end position="18"/>
    </location>
</feature>